<feature type="compositionally biased region" description="Basic and acidic residues" evidence="1">
    <location>
        <begin position="114"/>
        <end position="126"/>
    </location>
</feature>
<accession>A0A8D8E8Z7</accession>
<evidence type="ECO:0000256" key="1">
    <source>
        <dbReference type="SAM" id="MobiDB-lite"/>
    </source>
</evidence>
<feature type="compositionally biased region" description="Basic and acidic residues" evidence="1">
    <location>
        <begin position="39"/>
        <end position="50"/>
    </location>
</feature>
<reference evidence="2" key="1">
    <citation type="submission" date="2021-05" db="EMBL/GenBank/DDBJ databases">
        <authorList>
            <person name="Alioto T."/>
            <person name="Alioto T."/>
            <person name="Gomez Garrido J."/>
        </authorList>
    </citation>
    <scope>NUCLEOTIDE SEQUENCE</scope>
</reference>
<protein>
    <submittedName>
        <fullName evidence="2">(northern house mosquito) hypothetical protein</fullName>
    </submittedName>
</protein>
<dbReference type="EMBL" id="HBUE01295356">
    <property type="protein sequence ID" value="CAG6576150.1"/>
    <property type="molecule type" value="Transcribed_RNA"/>
</dbReference>
<dbReference type="AlphaFoldDB" id="A0A8D8E8Z7"/>
<proteinExistence type="predicted"/>
<sequence>MVGVQRDHEAQGLGHPNAGRQPAGQDRGRRQGRRVAYRRLFERLGKEQTNRRTHPAGRRSPAVAHLRDQVLPPQGRTRQRGQGQGSTRAARVGHSEQQHRTHVGGAGRTARPARSLERAVQDLDPD</sequence>
<evidence type="ECO:0000313" key="2">
    <source>
        <dbReference type="EMBL" id="CAG6524467.1"/>
    </source>
</evidence>
<organism evidence="2">
    <name type="scientific">Culex pipiens</name>
    <name type="common">House mosquito</name>
    <dbReference type="NCBI Taxonomy" id="7175"/>
    <lineage>
        <taxon>Eukaryota</taxon>
        <taxon>Metazoa</taxon>
        <taxon>Ecdysozoa</taxon>
        <taxon>Arthropoda</taxon>
        <taxon>Hexapoda</taxon>
        <taxon>Insecta</taxon>
        <taxon>Pterygota</taxon>
        <taxon>Neoptera</taxon>
        <taxon>Endopterygota</taxon>
        <taxon>Diptera</taxon>
        <taxon>Nematocera</taxon>
        <taxon>Culicoidea</taxon>
        <taxon>Culicidae</taxon>
        <taxon>Culicinae</taxon>
        <taxon>Culicini</taxon>
        <taxon>Culex</taxon>
        <taxon>Culex</taxon>
    </lineage>
</organism>
<dbReference type="EMBL" id="HBUE01189545">
    <property type="protein sequence ID" value="CAG6524467.1"/>
    <property type="molecule type" value="Transcribed_RNA"/>
</dbReference>
<feature type="region of interest" description="Disordered" evidence="1">
    <location>
        <begin position="1"/>
        <end position="126"/>
    </location>
</feature>
<feature type="compositionally biased region" description="Basic and acidic residues" evidence="1">
    <location>
        <begin position="1"/>
        <end position="10"/>
    </location>
</feature>
<name>A0A8D8E8Z7_CULPI</name>